<dbReference type="EMBL" id="OV651819">
    <property type="protein sequence ID" value="CAH1113196.1"/>
    <property type="molecule type" value="Genomic_DNA"/>
</dbReference>
<feature type="region of interest" description="Disordered" evidence="1">
    <location>
        <begin position="35"/>
        <end position="62"/>
    </location>
</feature>
<proteinExistence type="predicted"/>
<name>A0A9P0GKM6_9CUCU</name>
<evidence type="ECO:0000313" key="2">
    <source>
        <dbReference type="EMBL" id="CAH1113196.1"/>
    </source>
</evidence>
<evidence type="ECO:0000313" key="3">
    <source>
        <dbReference type="Proteomes" id="UP001153636"/>
    </source>
</evidence>
<dbReference type="Proteomes" id="UP001153636">
    <property type="component" value="Chromosome 7"/>
</dbReference>
<sequence>MSYSSPYGTSADARCPCLTNNRGAVCPCLTKKKVSVPKPTTSSARSNSSVSTIGSQNSGPLMGVKQTIDRIRKQLASNANNIETARQSVRETNITKFPDSFTRVLSHSEKSTIHKQTSNNVATKLQKSSTLKKNSTLPKTSVSEKNLPSTKIVVNKTIINKNKSTQSSKDKSSINITNYSKSDIPSSTKINHNSTSVSKSINVLSTSKTLSDINSFLKEQSRKQTNSIVENSIRLIRNTSEEQSFFKNVDSTDISLKIPHNISRSRSLSPGYKGSFNEKEVTHNQHGKSNLSSLKVHSHNLPTSKIHSKSASNISTESNPIPFQRKSKVTFTLNISFEDNFNSGQNTGNVAKVSITGDFHGSTGN</sequence>
<feature type="compositionally biased region" description="Low complexity" evidence="1">
    <location>
        <begin position="36"/>
        <end position="52"/>
    </location>
</feature>
<dbReference type="AlphaFoldDB" id="A0A9P0GKM6"/>
<evidence type="ECO:0000256" key="1">
    <source>
        <dbReference type="SAM" id="MobiDB-lite"/>
    </source>
</evidence>
<protein>
    <submittedName>
        <fullName evidence="2">Uncharacterized protein</fullName>
    </submittedName>
</protein>
<gene>
    <name evidence="2" type="ORF">PSYICH_LOCUS13214</name>
</gene>
<reference evidence="2" key="1">
    <citation type="submission" date="2022-01" db="EMBL/GenBank/DDBJ databases">
        <authorList>
            <person name="King R."/>
        </authorList>
    </citation>
    <scope>NUCLEOTIDE SEQUENCE</scope>
</reference>
<keyword evidence="3" id="KW-1185">Reference proteome</keyword>
<organism evidence="2 3">
    <name type="scientific">Psylliodes chrysocephalus</name>
    <dbReference type="NCBI Taxonomy" id="3402493"/>
    <lineage>
        <taxon>Eukaryota</taxon>
        <taxon>Metazoa</taxon>
        <taxon>Ecdysozoa</taxon>
        <taxon>Arthropoda</taxon>
        <taxon>Hexapoda</taxon>
        <taxon>Insecta</taxon>
        <taxon>Pterygota</taxon>
        <taxon>Neoptera</taxon>
        <taxon>Endopterygota</taxon>
        <taxon>Coleoptera</taxon>
        <taxon>Polyphaga</taxon>
        <taxon>Cucujiformia</taxon>
        <taxon>Chrysomeloidea</taxon>
        <taxon>Chrysomelidae</taxon>
        <taxon>Galerucinae</taxon>
        <taxon>Alticini</taxon>
        <taxon>Psylliodes</taxon>
    </lineage>
</organism>
<accession>A0A9P0GKM6</accession>